<keyword evidence="3" id="KW-1185">Reference proteome</keyword>
<reference evidence="2" key="3">
    <citation type="submission" date="2015-04" db="UniProtKB">
        <authorList>
            <consortium name="EnsemblPlants"/>
        </authorList>
    </citation>
    <scope>IDENTIFICATION</scope>
</reference>
<sequence length="490" mass="54370">MLEQKGEYHGDKRPPIRPLSIPDANTEAFSVSSGGQLVRVSLFLRAPPMSSRVCFDFFPHTNSGNDRAYLSVLAAHADSLLLEFFVSSNPRGSIDHFVYNAGDAAADPPRPPSLLLLPTYRTQSEEDEIKIMLHNSSTTGLLLRHGEDDGGENDLVVANLAVVEGPRLKDAKLVILHSGEWSITRAPVMHFDVAFLSLPLEALTGEYDDYDYPNNKRNFTVTDRSVCVTNGGATLKLIHTMPRRCCGRAGMTFCGHSRGAFVIKTWALTMEDGDMTWTMDAMIDSTELWSQHTYAGFPHSSPAYPIIMSVEDPNVICFMVVEKYPVKKYCHIQNRWKILFNTRSKTLLSMCSPDGHDYLVSKISSYFTSQGKCSSGAEEASVIVDKAATNDTVIGGSVQLLSYESFGVKRFSESDVASCKEIFAALEEIPELYPHDLLKAYSMLCHDNGRRFKSLLGLPMSLRKTWLLMEIQTCEACVVCSSLTTDLQNP</sequence>
<dbReference type="Proteomes" id="UP000032180">
    <property type="component" value="Chromosome 1"/>
</dbReference>
<dbReference type="PANTHER" id="PTHR33074">
    <property type="entry name" value="EXPRESSED PROTEIN-RELATED"/>
    <property type="match status" value="1"/>
</dbReference>
<evidence type="ECO:0000259" key="1">
    <source>
        <dbReference type="Pfam" id="PF07762"/>
    </source>
</evidence>
<evidence type="ECO:0000313" key="2">
    <source>
        <dbReference type="EnsemblPlants" id="LPERR01G18020.1"/>
    </source>
</evidence>
<dbReference type="HOGENOM" id="CLU_019112_4_0_1"/>
<proteinExistence type="predicted"/>
<dbReference type="Gramene" id="LPERR01G18020.1">
    <property type="protein sequence ID" value="LPERR01G18020.1"/>
    <property type="gene ID" value="LPERR01G18020"/>
</dbReference>
<dbReference type="Pfam" id="PF07762">
    <property type="entry name" value="DUF1618"/>
    <property type="match status" value="1"/>
</dbReference>
<evidence type="ECO:0000313" key="3">
    <source>
        <dbReference type="Proteomes" id="UP000032180"/>
    </source>
</evidence>
<reference evidence="3" key="2">
    <citation type="submission" date="2013-12" db="EMBL/GenBank/DDBJ databases">
        <authorList>
            <person name="Yu Y."/>
            <person name="Lee S."/>
            <person name="de Baynast K."/>
            <person name="Wissotski M."/>
            <person name="Liu L."/>
            <person name="Talag J."/>
            <person name="Goicoechea J."/>
            <person name="Angelova A."/>
            <person name="Jetty R."/>
            <person name="Kudrna D."/>
            <person name="Golser W."/>
            <person name="Rivera L."/>
            <person name="Zhang J."/>
            <person name="Wing R."/>
        </authorList>
    </citation>
    <scope>NUCLEOTIDE SEQUENCE</scope>
</reference>
<organism evidence="2 3">
    <name type="scientific">Leersia perrieri</name>
    <dbReference type="NCBI Taxonomy" id="77586"/>
    <lineage>
        <taxon>Eukaryota</taxon>
        <taxon>Viridiplantae</taxon>
        <taxon>Streptophyta</taxon>
        <taxon>Embryophyta</taxon>
        <taxon>Tracheophyta</taxon>
        <taxon>Spermatophyta</taxon>
        <taxon>Magnoliopsida</taxon>
        <taxon>Liliopsida</taxon>
        <taxon>Poales</taxon>
        <taxon>Poaceae</taxon>
        <taxon>BOP clade</taxon>
        <taxon>Oryzoideae</taxon>
        <taxon>Oryzeae</taxon>
        <taxon>Oryzinae</taxon>
        <taxon>Leersia</taxon>
    </lineage>
</organism>
<dbReference type="PANTHER" id="PTHR33074:SF76">
    <property type="entry name" value="OS11G0569701 PROTEIN"/>
    <property type="match status" value="1"/>
</dbReference>
<reference evidence="2 3" key="1">
    <citation type="submission" date="2012-08" db="EMBL/GenBank/DDBJ databases">
        <title>Oryza genome evolution.</title>
        <authorList>
            <person name="Wing R.A."/>
        </authorList>
    </citation>
    <scope>NUCLEOTIDE SEQUENCE</scope>
</reference>
<protein>
    <recommendedName>
        <fullName evidence="1">DUF1618 domain-containing protein</fullName>
    </recommendedName>
</protein>
<accession>A0A0D9V2E5</accession>
<dbReference type="EnsemblPlants" id="LPERR01G18020.1">
    <property type="protein sequence ID" value="LPERR01G18020.1"/>
    <property type="gene ID" value="LPERR01G18020"/>
</dbReference>
<dbReference type="eggNOG" id="ENOG502R7NY">
    <property type="taxonomic scope" value="Eukaryota"/>
</dbReference>
<dbReference type="InterPro" id="IPR011676">
    <property type="entry name" value="DUF1618"/>
</dbReference>
<name>A0A0D9V2E5_9ORYZ</name>
<feature type="domain" description="DUF1618" evidence="1">
    <location>
        <begin position="192"/>
        <end position="317"/>
    </location>
</feature>
<dbReference type="AlphaFoldDB" id="A0A0D9V2E5"/>